<organism evidence="3 4">
    <name type="scientific">Acetobacteroides hydrogenigenes</name>
    <dbReference type="NCBI Taxonomy" id="979970"/>
    <lineage>
        <taxon>Bacteria</taxon>
        <taxon>Pseudomonadati</taxon>
        <taxon>Bacteroidota</taxon>
        <taxon>Bacteroidia</taxon>
        <taxon>Bacteroidales</taxon>
        <taxon>Rikenellaceae</taxon>
        <taxon>Acetobacteroides</taxon>
    </lineage>
</organism>
<evidence type="ECO:0000313" key="4">
    <source>
        <dbReference type="Proteomes" id="UP000294830"/>
    </source>
</evidence>
<dbReference type="AlphaFoldDB" id="A0A4R2E7Q4"/>
<dbReference type="InterPro" id="IPR008565">
    <property type="entry name" value="TtsA-like_GH18_dom"/>
</dbReference>
<dbReference type="SUPFAM" id="SSF53955">
    <property type="entry name" value="Lysozyme-like"/>
    <property type="match status" value="1"/>
</dbReference>
<dbReference type="Proteomes" id="UP000294830">
    <property type="component" value="Unassembled WGS sequence"/>
</dbReference>
<dbReference type="Pfam" id="PF05838">
    <property type="entry name" value="Glyco_hydro_108"/>
    <property type="match status" value="1"/>
</dbReference>
<comment type="caution">
    <text evidence="3">The sequence shown here is derived from an EMBL/GenBank/DDBJ whole genome shotgun (WGS) entry which is preliminary data.</text>
</comment>
<dbReference type="InterPro" id="IPR023346">
    <property type="entry name" value="Lysozyme-like_dom_sf"/>
</dbReference>
<reference evidence="3 4" key="1">
    <citation type="submission" date="2019-03" db="EMBL/GenBank/DDBJ databases">
        <title>Genomic Encyclopedia of Archaeal and Bacterial Type Strains, Phase II (KMG-II): from individual species to whole genera.</title>
        <authorList>
            <person name="Goeker M."/>
        </authorList>
    </citation>
    <scope>NUCLEOTIDE SEQUENCE [LARGE SCALE GENOMIC DNA]</scope>
    <source>
        <strain evidence="3 4">RL-C</strain>
    </source>
</reference>
<gene>
    <name evidence="3" type="ORF">CLV25_11527</name>
</gene>
<name>A0A4R2E7Q4_9BACT</name>
<dbReference type="InterPro" id="IPR018537">
    <property type="entry name" value="Peptidoglycan-bd_3"/>
</dbReference>
<evidence type="ECO:0000259" key="1">
    <source>
        <dbReference type="Pfam" id="PF05838"/>
    </source>
</evidence>
<feature type="domain" description="Peptidoglycan binding" evidence="2">
    <location>
        <begin position="102"/>
        <end position="164"/>
    </location>
</feature>
<protein>
    <submittedName>
        <fullName evidence="3">Putative peptidoglycan binding protein</fullName>
    </submittedName>
</protein>
<dbReference type="CDD" id="cd13926">
    <property type="entry name" value="N-acetylmuramidase_GH108"/>
    <property type="match status" value="1"/>
</dbReference>
<proteinExistence type="predicted"/>
<accession>A0A4R2E7Q4</accession>
<evidence type="ECO:0000259" key="2">
    <source>
        <dbReference type="Pfam" id="PF09374"/>
    </source>
</evidence>
<sequence>MADFRKALEHVLGNEGGYVNDPDDPGGETYKGIARKMNPQWKGWPLIDKRDFNNPLLADLVASFYHYNYWEPIRGDQITSQLVAESIFDFAINAGVKISVVLAQAVVDVPTDGNLGPATLVAIEGIEEDHFLSDFTIAKIARYISICKKRPTSKKYFYGWVCRALGE</sequence>
<dbReference type="RefSeq" id="WP_131840115.1">
    <property type="nucleotide sequence ID" value="NZ_SLWB01000015.1"/>
</dbReference>
<dbReference type="EMBL" id="SLWB01000015">
    <property type="protein sequence ID" value="TCN63677.1"/>
    <property type="molecule type" value="Genomic_DNA"/>
</dbReference>
<evidence type="ECO:0000313" key="3">
    <source>
        <dbReference type="EMBL" id="TCN63677.1"/>
    </source>
</evidence>
<feature type="domain" description="TtsA-like Glycoside hydrolase family 108" evidence="1">
    <location>
        <begin position="9"/>
        <end position="95"/>
    </location>
</feature>
<dbReference type="OrthoDB" id="672438at2"/>
<dbReference type="Gene3D" id="1.20.141.10">
    <property type="entry name" value="Chitosanase, subunit A, domain 1"/>
    <property type="match status" value="1"/>
</dbReference>
<keyword evidence="4" id="KW-1185">Reference proteome</keyword>
<dbReference type="Pfam" id="PF09374">
    <property type="entry name" value="PG_binding_3"/>
    <property type="match status" value="1"/>
</dbReference>